<feature type="domain" description="HTH cro/C1-type" evidence="1">
    <location>
        <begin position="8"/>
        <end position="34"/>
    </location>
</feature>
<dbReference type="RefSeq" id="WP_386783585.1">
    <property type="nucleotide sequence ID" value="NZ_JBHTIC010000020.1"/>
</dbReference>
<sequence>MDNQGVRLKRLLKLKGITNKELAEKMKLSRNYISILIKNPEKINNKFIYSIKKVIPDLNENWLINGEGKPLISNNFEEEGLIYKKNKQNIATHQNTLLAKVNRYIKKLEAIEEPDLIDLQQLDEALDLKKKIQKELDLLQ</sequence>
<dbReference type="Proteomes" id="UP001597032">
    <property type="component" value="Unassembled WGS sequence"/>
</dbReference>
<gene>
    <name evidence="2" type="ORF">ACFQZW_13050</name>
</gene>
<comment type="caution">
    <text evidence="2">The sequence shown here is derived from an EMBL/GenBank/DDBJ whole genome shotgun (WGS) entry which is preliminary data.</text>
</comment>
<accession>A0ABW2ZA16</accession>
<dbReference type="PROSITE" id="PS50943">
    <property type="entry name" value="HTH_CROC1"/>
    <property type="match status" value="1"/>
</dbReference>
<keyword evidence="3" id="KW-1185">Reference proteome</keyword>
<name>A0ABW2ZA16_9FLAO</name>
<dbReference type="CDD" id="cd00093">
    <property type="entry name" value="HTH_XRE"/>
    <property type="match status" value="1"/>
</dbReference>
<dbReference type="InterPro" id="IPR010982">
    <property type="entry name" value="Lambda_DNA-bd_dom_sf"/>
</dbReference>
<organism evidence="2 3">
    <name type="scientific">Lutibacter aestuarii</name>
    <dbReference type="NCBI Taxonomy" id="861111"/>
    <lineage>
        <taxon>Bacteria</taxon>
        <taxon>Pseudomonadati</taxon>
        <taxon>Bacteroidota</taxon>
        <taxon>Flavobacteriia</taxon>
        <taxon>Flavobacteriales</taxon>
        <taxon>Flavobacteriaceae</taxon>
        <taxon>Lutibacter</taxon>
    </lineage>
</organism>
<evidence type="ECO:0000313" key="3">
    <source>
        <dbReference type="Proteomes" id="UP001597032"/>
    </source>
</evidence>
<dbReference type="Gene3D" id="1.10.260.40">
    <property type="entry name" value="lambda repressor-like DNA-binding domains"/>
    <property type="match status" value="1"/>
</dbReference>
<dbReference type="Pfam" id="PF01381">
    <property type="entry name" value="HTH_3"/>
    <property type="match status" value="1"/>
</dbReference>
<protein>
    <submittedName>
        <fullName evidence="2">Helix-turn-helix domain-containing protein</fullName>
    </submittedName>
</protein>
<evidence type="ECO:0000259" key="1">
    <source>
        <dbReference type="PROSITE" id="PS50943"/>
    </source>
</evidence>
<proteinExistence type="predicted"/>
<evidence type="ECO:0000313" key="2">
    <source>
        <dbReference type="EMBL" id="MFD0763012.1"/>
    </source>
</evidence>
<reference evidence="3" key="1">
    <citation type="journal article" date="2019" name="Int. J. Syst. Evol. Microbiol.">
        <title>The Global Catalogue of Microorganisms (GCM) 10K type strain sequencing project: providing services to taxonomists for standard genome sequencing and annotation.</title>
        <authorList>
            <consortium name="The Broad Institute Genomics Platform"/>
            <consortium name="The Broad Institute Genome Sequencing Center for Infectious Disease"/>
            <person name="Wu L."/>
            <person name="Ma J."/>
        </authorList>
    </citation>
    <scope>NUCLEOTIDE SEQUENCE [LARGE SCALE GENOMIC DNA]</scope>
    <source>
        <strain evidence="3">CCUG 60022</strain>
    </source>
</reference>
<dbReference type="SUPFAM" id="SSF47413">
    <property type="entry name" value="lambda repressor-like DNA-binding domains"/>
    <property type="match status" value="1"/>
</dbReference>
<dbReference type="InterPro" id="IPR001387">
    <property type="entry name" value="Cro/C1-type_HTH"/>
</dbReference>
<dbReference type="EMBL" id="JBHTIC010000020">
    <property type="protein sequence ID" value="MFD0763012.1"/>
    <property type="molecule type" value="Genomic_DNA"/>
</dbReference>